<organism evidence="1 2">
    <name type="scientific">Dichomitus squalens</name>
    <dbReference type="NCBI Taxonomy" id="114155"/>
    <lineage>
        <taxon>Eukaryota</taxon>
        <taxon>Fungi</taxon>
        <taxon>Dikarya</taxon>
        <taxon>Basidiomycota</taxon>
        <taxon>Agaricomycotina</taxon>
        <taxon>Agaricomycetes</taxon>
        <taxon>Polyporales</taxon>
        <taxon>Polyporaceae</taxon>
        <taxon>Dichomitus</taxon>
    </lineage>
</organism>
<evidence type="ECO:0000313" key="1">
    <source>
        <dbReference type="EMBL" id="TBU51663.1"/>
    </source>
</evidence>
<gene>
    <name evidence="1" type="ORF">BD310DRAFT_1004144</name>
</gene>
<sequence length="117" mass="13037">MSIGSACTFLVLTSHLSKAEQTLMGVSKHAVSTEAGGILVLHPVVIWTVSKIFPQWNEKTFDISEEYTAFRTFSLLYKEMNQKYLVGTPYAACSALPAFTSFFLQPEYAVGQRMPYA</sequence>
<dbReference type="Proteomes" id="UP000292082">
    <property type="component" value="Unassembled WGS sequence"/>
</dbReference>
<proteinExistence type="predicted"/>
<dbReference type="AlphaFoldDB" id="A0A4V2K6B4"/>
<protein>
    <submittedName>
        <fullName evidence="1">Uncharacterized protein</fullName>
    </submittedName>
</protein>
<keyword evidence="2" id="KW-1185">Reference proteome</keyword>
<dbReference type="EMBL" id="ML145295">
    <property type="protein sequence ID" value="TBU51663.1"/>
    <property type="molecule type" value="Genomic_DNA"/>
</dbReference>
<reference evidence="1 2" key="1">
    <citation type="submission" date="2019-01" db="EMBL/GenBank/DDBJ databases">
        <title>Draft genome sequences of three monokaryotic isolates of the white-rot basidiomycete fungus Dichomitus squalens.</title>
        <authorList>
            <consortium name="DOE Joint Genome Institute"/>
            <person name="Lopez S.C."/>
            <person name="Andreopoulos B."/>
            <person name="Pangilinan J."/>
            <person name="Lipzen A."/>
            <person name="Riley R."/>
            <person name="Ahrendt S."/>
            <person name="Ng V."/>
            <person name="Barry K."/>
            <person name="Daum C."/>
            <person name="Grigoriev I.V."/>
            <person name="Hilden K.S."/>
            <person name="Makela M.R."/>
            <person name="de Vries R.P."/>
        </authorList>
    </citation>
    <scope>NUCLEOTIDE SEQUENCE [LARGE SCALE GENOMIC DNA]</scope>
    <source>
        <strain evidence="1 2">CBS 464.89</strain>
    </source>
</reference>
<name>A0A4V2K6B4_9APHY</name>
<evidence type="ECO:0000313" key="2">
    <source>
        <dbReference type="Proteomes" id="UP000292082"/>
    </source>
</evidence>
<accession>A0A4V2K6B4</accession>